<evidence type="ECO:0000313" key="2">
    <source>
        <dbReference type="Proteomes" id="UP001596115"/>
    </source>
</evidence>
<accession>A0ABW1MW45</accession>
<dbReference type="EMBL" id="JBHRFL010000001">
    <property type="protein sequence ID" value="MFC6068110.1"/>
    <property type="molecule type" value="Genomic_DNA"/>
</dbReference>
<organism evidence="1 2">
    <name type="scientific">Stenotrophomonas geniculata</name>
    <dbReference type="NCBI Taxonomy" id="86188"/>
    <lineage>
        <taxon>Bacteria</taxon>
        <taxon>Pseudomonadati</taxon>
        <taxon>Pseudomonadota</taxon>
        <taxon>Gammaproteobacteria</taxon>
        <taxon>Lysobacterales</taxon>
        <taxon>Lysobacteraceae</taxon>
        <taxon>Stenotrophomonas</taxon>
    </lineage>
</organism>
<comment type="caution">
    <text evidence="1">The sequence shown here is derived from an EMBL/GenBank/DDBJ whole genome shotgun (WGS) entry which is preliminary data.</text>
</comment>
<proteinExistence type="predicted"/>
<reference evidence="1 2" key="1">
    <citation type="submission" date="2024-09" db="EMBL/GenBank/DDBJ databases">
        <title>Whole genome analysis of Stenotrophomonas geniculata MK-1, and its biological control impact on peanut foliage fungus diseases.</title>
        <authorList>
            <person name="Ahsan T."/>
        </authorList>
    </citation>
    <scope>NUCLEOTIDE SEQUENCE [LARGE SCALE GENOMIC DNA]</scope>
    <source>
        <strain evidence="1 2">MK-1</strain>
    </source>
</reference>
<sequence length="233" mass="25045">MPKIRDTCTFRFDGVRGALNASTLALAVEIADRAARADVEIHALAVELDGLRFFDATCGNVQGEDATAARYAVRQAVRYIEARGDALPWRLKRHISQPALLHFEDRTDPEVATTGPRHACVNCDMPTGAPELPMCGDCAQQAVGAMASTTADAIRRMDGLDFICGLRDPQTKQNVAAAIARQVGHGMAEKCEAQAQAALDAILNLLLHPPRLVWEGTCPIDLFNNGAGKEVSP</sequence>
<dbReference type="Proteomes" id="UP001596115">
    <property type="component" value="Unassembled WGS sequence"/>
</dbReference>
<evidence type="ECO:0000313" key="1">
    <source>
        <dbReference type="EMBL" id="MFC6068110.1"/>
    </source>
</evidence>
<protein>
    <submittedName>
        <fullName evidence="1">Uncharacterized protein</fullName>
    </submittedName>
</protein>
<gene>
    <name evidence="1" type="ORF">ACFLLB_00840</name>
</gene>
<name>A0ABW1MW45_9GAMM</name>
<keyword evidence="2" id="KW-1185">Reference proteome</keyword>
<dbReference type="RefSeq" id="WP_234500094.1">
    <property type="nucleotide sequence ID" value="NZ_JBFLAA010000001.1"/>
</dbReference>